<proteinExistence type="predicted"/>
<dbReference type="AlphaFoldDB" id="A0AAD5JAQ1"/>
<dbReference type="Gene3D" id="3.40.50.1820">
    <property type="entry name" value="alpha/beta hydrolase"/>
    <property type="match status" value="1"/>
</dbReference>
<name>A0AAD5JAQ1_ACENE</name>
<dbReference type="EMBL" id="JAJSOW010000100">
    <property type="protein sequence ID" value="KAI9186845.1"/>
    <property type="molecule type" value="Genomic_DNA"/>
</dbReference>
<reference evidence="1" key="1">
    <citation type="journal article" date="2022" name="Plant J.">
        <title>Strategies of tolerance reflected in two North American maple genomes.</title>
        <authorList>
            <person name="McEvoy S.L."/>
            <person name="Sezen U.U."/>
            <person name="Trouern-Trend A."/>
            <person name="McMahon S.M."/>
            <person name="Schaberg P.G."/>
            <person name="Yang J."/>
            <person name="Wegrzyn J.L."/>
            <person name="Swenson N.G."/>
        </authorList>
    </citation>
    <scope>NUCLEOTIDE SEQUENCE</scope>
    <source>
        <strain evidence="1">91603</strain>
    </source>
</reference>
<accession>A0AAD5JAQ1</accession>
<dbReference type="SUPFAM" id="SSF53474">
    <property type="entry name" value="alpha/beta-Hydrolases"/>
    <property type="match status" value="1"/>
</dbReference>
<protein>
    <submittedName>
        <fullName evidence="1">Uncharacterized protein</fullName>
    </submittedName>
</protein>
<organism evidence="1 2">
    <name type="scientific">Acer negundo</name>
    <name type="common">Box elder</name>
    <dbReference type="NCBI Taxonomy" id="4023"/>
    <lineage>
        <taxon>Eukaryota</taxon>
        <taxon>Viridiplantae</taxon>
        <taxon>Streptophyta</taxon>
        <taxon>Embryophyta</taxon>
        <taxon>Tracheophyta</taxon>
        <taxon>Spermatophyta</taxon>
        <taxon>Magnoliopsida</taxon>
        <taxon>eudicotyledons</taxon>
        <taxon>Gunneridae</taxon>
        <taxon>Pentapetalae</taxon>
        <taxon>rosids</taxon>
        <taxon>malvids</taxon>
        <taxon>Sapindales</taxon>
        <taxon>Sapindaceae</taxon>
        <taxon>Hippocastanoideae</taxon>
        <taxon>Acereae</taxon>
        <taxon>Acer</taxon>
    </lineage>
</organism>
<gene>
    <name evidence="1" type="ORF">LWI28_021584</name>
</gene>
<reference evidence="1" key="2">
    <citation type="submission" date="2023-02" db="EMBL/GenBank/DDBJ databases">
        <authorList>
            <person name="Swenson N.G."/>
            <person name="Wegrzyn J.L."/>
            <person name="Mcevoy S.L."/>
        </authorList>
    </citation>
    <scope>NUCLEOTIDE SEQUENCE</scope>
    <source>
        <strain evidence="1">91603</strain>
        <tissue evidence="1">Leaf</tissue>
    </source>
</reference>
<sequence>MAPVRVRGYVLLAPFFDGVARTRSEKGPSEAVLSLEILDRFWRLSLPTGETKDYPIAKPLAPMSSRLGAQ</sequence>
<comment type="caution">
    <text evidence="1">The sequence shown here is derived from an EMBL/GenBank/DDBJ whole genome shotgun (WGS) entry which is preliminary data.</text>
</comment>
<evidence type="ECO:0000313" key="2">
    <source>
        <dbReference type="Proteomes" id="UP001064489"/>
    </source>
</evidence>
<dbReference type="InterPro" id="IPR029058">
    <property type="entry name" value="AB_hydrolase_fold"/>
</dbReference>
<evidence type="ECO:0000313" key="1">
    <source>
        <dbReference type="EMBL" id="KAI9186845.1"/>
    </source>
</evidence>
<dbReference type="Proteomes" id="UP001064489">
    <property type="component" value="Chromosome 3"/>
</dbReference>
<keyword evidence="2" id="KW-1185">Reference proteome</keyword>